<gene>
    <name evidence="1" type="ORF">HPB51_005843</name>
</gene>
<dbReference type="EMBL" id="JABSTU010000011">
    <property type="protein sequence ID" value="KAH8008796.1"/>
    <property type="molecule type" value="Genomic_DNA"/>
</dbReference>
<comment type="caution">
    <text evidence="1">The sequence shown here is derived from an EMBL/GenBank/DDBJ whole genome shotgun (WGS) entry which is preliminary data.</text>
</comment>
<dbReference type="AlphaFoldDB" id="A0A9J6D3Y5"/>
<sequence length="447" mass="50370">MEGRAFECDLNIEWPPTKREQGQYATGNIQANYNTCDHIVTTFYRVSGFTSSQVESRICNMSSAGARTILRRADACRSLAAQVDLTRGHMVTDIIESFLTTATCRARPLCTESDPDLSQSTRIVESHLQLGPDNTAIVGDLNFSEDSLGKRGTLATTENVDHSSENRVHATYEVFDYNAIEFSRSKICMEDLQREPCEPGPLLGLQPQPRLPGFSVWLPLRHTLPAIERLSMHRRQSPRRESRLTVSPDGWATTTTHLRLILKARALDSTFKPVIIVVVGITVVLWRSERGRAAARRLQRRRFPILPNHDDTEVMRLRPPTARRTSACCEVWVTRFRAGVGVSLSASRRSRLPGAQFRFETVSAHRHSGLPEVLSAVATMGEGSSRRLEVRYANRCRIVLRYWHQITRRPPCQRRPRLVALALNANDWGGVPCDAAPTFLAWGRKFS</sequence>
<dbReference type="Proteomes" id="UP000821866">
    <property type="component" value="Chromosome 9"/>
</dbReference>
<proteinExistence type="predicted"/>
<protein>
    <submittedName>
        <fullName evidence="1">Uncharacterized protein</fullName>
    </submittedName>
</protein>
<name>A0A9J6D3Y5_RHIMP</name>
<reference evidence="1" key="2">
    <citation type="submission" date="2021-09" db="EMBL/GenBank/DDBJ databases">
        <authorList>
            <person name="Jia N."/>
            <person name="Wang J."/>
            <person name="Shi W."/>
            <person name="Du L."/>
            <person name="Sun Y."/>
            <person name="Zhan W."/>
            <person name="Jiang J."/>
            <person name="Wang Q."/>
            <person name="Zhang B."/>
            <person name="Ji P."/>
            <person name="Sakyi L.B."/>
            <person name="Cui X."/>
            <person name="Yuan T."/>
            <person name="Jiang B."/>
            <person name="Yang W."/>
            <person name="Lam T.T.-Y."/>
            <person name="Chang Q."/>
            <person name="Ding S."/>
            <person name="Wang X."/>
            <person name="Zhu J."/>
            <person name="Ruan X."/>
            <person name="Zhao L."/>
            <person name="Wei J."/>
            <person name="Que T."/>
            <person name="Du C."/>
            <person name="Cheng J."/>
            <person name="Dai P."/>
            <person name="Han X."/>
            <person name="Huang E."/>
            <person name="Gao Y."/>
            <person name="Liu J."/>
            <person name="Shao H."/>
            <person name="Ye R."/>
            <person name="Li L."/>
            <person name="Wei W."/>
            <person name="Wang X."/>
            <person name="Wang C."/>
            <person name="Huo Q."/>
            <person name="Li W."/>
            <person name="Guo W."/>
            <person name="Chen H."/>
            <person name="Chen S."/>
            <person name="Zhou L."/>
            <person name="Zhou L."/>
            <person name="Ni X."/>
            <person name="Tian J."/>
            <person name="Zhou Y."/>
            <person name="Sheng Y."/>
            <person name="Liu T."/>
            <person name="Pan Y."/>
            <person name="Xia L."/>
            <person name="Li J."/>
            <person name="Zhao F."/>
            <person name="Cao W."/>
        </authorList>
    </citation>
    <scope>NUCLEOTIDE SEQUENCE</scope>
    <source>
        <strain evidence="1">Rmic-2018</strain>
        <tissue evidence="1">Larvae</tissue>
    </source>
</reference>
<accession>A0A9J6D3Y5</accession>
<reference evidence="1" key="1">
    <citation type="journal article" date="2020" name="Cell">
        <title>Large-Scale Comparative Analyses of Tick Genomes Elucidate Their Genetic Diversity and Vector Capacities.</title>
        <authorList>
            <consortium name="Tick Genome and Microbiome Consortium (TIGMIC)"/>
            <person name="Jia N."/>
            <person name="Wang J."/>
            <person name="Shi W."/>
            <person name="Du L."/>
            <person name="Sun Y."/>
            <person name="Zhan W."/>
            <person name="Jiang J.F."/>
            <person name="Wang Q."/>
            <person name="Zhang B."/>
            <person name="Ji P."/>
            <person name="Bell-Sakyi L."/>
            <person name="Cui X.M."/>
            <person name="Yuan T.T."/>
            <person name="Jiang B.G."/>
            <person name="Yang W.F."/>
            <person name="Lam T.T."/>
            <person name="Chang Q.C."/>
            <person name="Ding S.J."/>
            <person name="Wang X.J."/>
            <person name="Zhu J.G."/>
            <person name="Ruan X.D."/>
            <person name="Zhao L."/>
            <person name="Wei J.T."/>
            <person name="Ye R.Z."/>
            <person name="Que T.C."/>
            <person name="Du C.H."/>
            <person name="Zhou Y.H."/>
            <person name="Cheng J.X."/>
            <person name="Dai P.F."/>
            <person name="Guo W.B."/>
            <person name="Han X.H."/>
            <person name="Huang E.J."/>
            <person name="Li L.F."/>
            <person name="Wei W."/>
            <person name="Gao Y.C."/>
            <person name="Liu J.Z."/>
            <person name="Shao H.Z."/>
            <person name="Wang X."/>
            <person name="Wang C.C."/>
            <person name="Yang T.C."/>
            <person name="Huo Q.B."/>
            <person name="Li W."/>
            <person name="Chen H.Y."/>
            <person name="Chen S.E."/>
            <person name="Zhou L.G."/>
            <person name="Ni X.B."/>
            <person name="Tian J.H."/>
            <person name="Sheng Y."/>
            <person name="Liu T."/>
            <person name="Pan Y.S."/>
            <person name="Xia L.Y."/>
            <person name="Li J."/>
            <person name="Zhao F."/>
            <person name="Cao W.C."/>
        </authorList>
    </citation>
    <scope>NUCLEOTIDE SEQUENCE</scope>
    <source>
        <strain evidence="1">Rmic-2018</strain>
    </source>
</reference>
<evidence type="ECO:0000313" key="2">
    <source>
        <dbReference type="Proteomes" id="UP000821866"/>
    </source>
</evidence>
<evidence type="ECO:0000313" key="1">
    <source>
        <dbReference type="EMBL" id="KAH8008796.1"/>
    </source>
</evidence>
<organism evidence="1 2">
    <name type="scientific">Rhipicephalus microplus</name>
    <name type="common">Cattle tick</name>
    <name type="synonym">Boophilus microplus</name>
    <dbReference type="NCBI Taxonomy" id="6941"/>
    <lineage>
        <taxon>Eukaryota</taxon>
        <taxon>Metazoa</taxon>
        <taxon>Ecdysozoa</taxon>
        <taxon>Arthropoda</taxon>
        <taxon>Chelicerata</taxon>
        <taxon>Arachnida</taxon>
        <taxon>Acari</taxon>
        <taxon>Parasitiformes</taxon>
        <taxon>Ixodida</taxon>
        <taxon>Ixodoidea</taxon>
        <taxon>Ixodidae</taxon>
        <taxon>Rhipicephalinae</taxon>
        <taxon>Rhipicephalus</taxon>
        <taxon>Boophilus</taxon>
    </lineage>
</organism>
<dbReference type="VEuPathDB" id="VectorBase:LOC119181762"/>
<keyword evidence="2" id="KW-1185">Reference proteome</keyword>